<evidence type="ECO:0000256" key="3">
    <source>
        <dbReference type="ARBA" id="ARBA00022763"/>
    </source>
</evidence>
<dbReference type="GO" id="GO:0005829">
    <property type="term" value="C:cytosol"/>
    <property type="evidence" value="ECO:0007669"/>
    <property type="project" value="TreeGrafter"/>
</dbReference>
<evidence type="ECO:0000256" key="13">
    <source>
        <dbReference type="HAMAP-Rule" id="MF_01451"/>
    </source>
</evidence>
<dbReference type="PROSITE" id="PS51217">
    <property type="entry name" value="UVRD_HELICASE_CTER"/>
    <property type="match status" value="1"/>
</dbReference>
<dbReference type="Gene3D" id="3.40.50.300">
    <property type="entry name" value="P-loop containing nucleotide triphosphate hydrolases"/>
    <property type="match status" value="4"/>
</dbReference>
<evidence type="ECO:0000313" key="18">
    <source>
        <dbReference type="EMBL" id="QGG47598.1"/>
    </source>
</evidence>
<dbReference type="KEGG" id="hcv:FTV88_1451"/>
<dbReference type="Gene3D" id="3.90.320.10">
    <property type="match status" value="1"/>
</dbReference>
<comment type="catalytic activity">
    <reaction evidence="11 13">
        <text>Couples ATP hydrolysis with the unwinding of duplex DNA by translocating in the 3'-5' direction.</text>
        <dbReference type="EC" id="5.6.2.4"/>
    </reaction>
</comment>
<proteinExistence type="inferred from homology"/>
<dbReference type="GO" id="GO:0000724">
    <property type="term" value="P:double-strand break repair via homologous recombination"/>
    <property type="evidence" value="ECO:0007669"/>
    <property type="project" value="UniProtKB-UniRule"/>
</dbReference>
<keyword evidence="10 13" id="KW-0413">Isomerase</keyword>
<dbReference type="EC" id="3.1.-.-" evidence="13"/>
<dbReference type="InterPro" id="IPR014017">
    <property type="entry name" value="DNA_helicase_UvrD-like_C"/>
</dbReference>
<feature type="domain" description="UvrD-like helicase C-terminal" evidence="17">
    <location>
        <begin position="538"/>
        <end position="834"/>
    </location>
</feature>
<dbReference type="InterPro" id="IPR014016">
    <property type="entry name" value="UvrD-like_ATP-bd"/>
</dbReference>
<dbReference type="InterPro" id="IPR038726">
    <property type="entry name" value="PDDEXK_AddAB-type"/>
</dbReference>
<dbReference type="GO" id="GO:0033202">
    <property type="term" value="C:DNA helicase complex"/>
    <property type="evidence" value="ECO:0007669"/>
    <property type="project" value="TreeGrafter"/>
</dbReference>
<dbReference type="InterPro" id="IPR027417">
    <property type="entry name" value="P-loop_NTPase"/>
</dbReference>
<dbReference type="InterPro" id="IPR011335">
    <property type="entry name" value="Restrct_endonuc-II-like"/>
</dbReference>
<comment type="subunit">
    <text evidence="13">Heterodimer of AddA and AddB/RexB.</text>
</comment>
<evidence type="ECO:0000256" key="5">
    <source>
        <dbReference type="ARBA" id="ARBA00022806"/>
    </source>
</evidence>
<keyword evidence="3 13" id="KW-0227">DNA damage</keyword>
<dbReference type="EC" id="5.6.2.4" evidence="13"/>
<dbReference type="InterPro" id="IPR011604">
    <property type="entry name" value="PDDEXK-like_dom_sf"/>
</dbReference>
<dbReference type="GO" id="GO:0016887">
    <property type="term" value="F:ATP hydrolysis activity"/>
    <property type="evidence" value="ECO:0007669"/>
    <property type="project" value="RHEA"/>
</dbReference>
<keyword evidence="9 13" id="KW-0234">DNA repair</keyword>
<keyword evidence="2 13" id="KW-0547">Nucleotide-binding</keyword>
<gene>
    <name evidence="13 18" type="primary">addA</name>
    <name evidence="18" type="ORF">FTV88_1451</name>
</gene>
<name>A0A5Q2MY21_9FIRM</name>
<keyword evidence="8 13" id="KW-0238">DNA-binding</keyword>
<dbReference type="InterPro" id="IPR014152">
    <property type="entry name" value="AddA"/>
</dbReference>
<keyword evidence="6 13" id="KW-0269">Exonuclease</keyword>
<dbReference type="SUPFAM" id="SSF52540">
    <property type="entry name" value="P-loop containing nucleoside triphosphate hydrolases"/>
    <property type="match status" value="1"/>
</dbReference>
<keyword evidence="5 13" id="KW-0347">Helicase</keyword>
<dbReference type="PANTHER" id="PTHR11070:SF48">
    <property type="entry name" value="ATP-DEPENDENT HELICASE_NUCLEASE SUBUNIT A"/>
    <property type="match status" value="1"/>
</dbReference>
<dbReference type="Proteomes" id="UP000366051">
    <property type="component" value="Chromosome"/>
</dbReference>
<dbReference type="FunFam" id="3.40.50.300:FF:001236">
    <property type="entry name" value="ATP-dependent helicase/nuclease subunit A"/>
    <property type="match status" value="1"/>
</dbReference>
<comment type="similarity">
    <text evidence="13">Belongs to the helicase family. AddA subfamily.</text>
</comment>
<dbReference type="HAMAP" id="MF_01451">
    <property type="entry name" value="AddA"/>
    <property type="match status" value="1"/>
</dbReference>
<evidence type="ECO:0000256" key="12">
    <source>
        <dbReference type="ARBA" id="ARBA00048988"/>
    </source>
</evidence>
<dbReference type="GO" id="GO:0005524">
    <property type="term" value="F:ATP binding"/>
    <property type="evidence" value="ECO:0007669"/>
    <property type="project" value="UniProtKB-UniRule"/>
</dbReference>
<feature type="binding site" evidence="14">
    <location>
        <begin position="27"/>
        <end position="34"/>
    </location>
    <ligand>
        <name>ATP</name>
        <dbReference type="ChEBI" id="CHEBI:30616"/>
    </ligand>
</feature>
<keyword evidence="4 13" id="KW-0378">Hydrolase</keyword>
<evidence type="ECO:0000259" key="17">
    <source>
        <dbReference type="PROSITE" id="PS51217"/>
    </source>
</evidence>
<reference evidence="19" key="1">
    <citation type="submission" date="2019-11" db="EMBL/GenBank/DDBJ databases">
        <title>Genome sequence of Heliorestis convoluta strain HH, an alkaliphilic and minimalistic phototrophic bacterium from a soda lake in Egypt.</title>
        <authorList>
            <person name="Dewey E.D."/>
            <person name="Stokes L.M."/>
            <person name="Burchell B.M."/>
            <person name="Shaffer K.N."/>
            <person name="Huntington A.M."/>
            <person name="Baker J.M."/>
            <person name="Nadendla S."/>
            <person name="Giglio M.G."/>
            <person name="Touchman J.W."/>
            <person name="Blankenship R.E."/>
            <person name="Madigan M.T."/>
            <person name="Sattley W.M."/>
        </authorList>
    </citation>
    <scope>NUCLEOTIDE SEQUENCE [LARGE SCALE GENOMIC DNA]</scope>
    <source>
        <strain evidence="19">HH</strain>
    </source>
</reference>
<evidence type="ECO:0000256" key="4">
    <source>
        <dbReference type="ARBA" id="ARBA00022801"/>
    </source>
</evidence>
<feature type="domain" description="UvrD-like helicase ATP-binding" evidence="16">
    <location>
        <begin position="6"/>
        <end position="484"/>
    </location>
</feature>
<keyword evidence="7 13" id="KW-0067">ATP-binding</keyword>
<keyword evidence="19" id="KW-1185">Reference proteome</keyword>
<dbReference type="GO" id="GO:0003690">
    <property type="term" value="F:double-stranded DNA binding"/>
    <property type="evidence" value="ECO:0007669"/>
    <property type="project" value="UniProtKB-UniRule"/>
</dbReference>
<dbReference type="EMBL" id="CP045875">
    <property type="protein sequence ID" value="QGG47598.1"/>
    <property type="molecule type" value="Genomic_DNA"/>
</dbReference>
<sequence length="1325" mass="152275">MLQRESRWTDEQWQAITARRSNLLVAAAAGAGKTAVLVERIIGYIREGLDVDRLLVLTFTNAAAAEMRERIREAVTKALHQEPENGHLRRQLVLLNRASITTLHSYCLELVRKHYYRLELDPSFRIADETESALLQQDGLDQVFEDFYDKIGAGIVEQEKADAFDRLLDAYGSDRDDSALQEVVRKLYERAQSQPQPFTWLQQIVNLFDQVQQQSIDDIPWFALLREDLAMDLEALAQELAGALALCQAPGPYHYEEIVQEELHQLQDLQQACKKSWLSLYEGFVHLAFKRLPSKRVQVDEARKEEVKAKRNHCKDKLRDMEKKYFSRHPNEMVKELEKLGPEMALFVELTLDFANSYQARKEEKRLLDFNDLEHKCLALLSEEVDSGLWKPSPIAKELSKHYVEVLVDEYQDINRVQETILEFLSQENRFMVGDVKQSIYRFRLAEPSLFLQKYGAFQPYEEAVLEKEKGGRKIDLAKNFRSRANILEGVNFLFQHIMTAYAGEMTYDEKAFLQSGAFYPQDSTHLGDGPIEFYLLQNKEDQEGSDEEAERTGVEGQEEALGDERNDDGFDEKVELERTQLEARLIGRRIEQLVASEYVYDKEKGTYRQATYLDIVILLRATKGRANVFVDEFRAMEIPAYAEVGSGYFEATEVSVMMALLKVIDNPSQDIPLAATLRSPLFRFTAAELATLRLYEQEGAFYEALLAYSREGGNEASLSDALLGKVLSFLQKLEKWRTLARSGPLATLIWQIYGETGFYDYVGAMVGGHQRQANLRAFYSRALQFEKTSFRGLFRFLRFIERLQDQGGDFGTARALGEKENVVRIMSIHKSKGLEFPIVFVPSLGNRFNLREGKQKLLLHKELGLGPLVLQPEGRYHYPSIAKLAIERKIYKETLAEEMRVLYVAVTRAKEKLILVGTVADRVKTAQKWCQQEVELGKPLADQNLLRASSFLDWIGPVLAAHPDGQIIKKWAEGAQDEQGAKQASGEEEVGREIARSTMSKPWMNSCWSLYYSTSRDFHQSNRTTVAEEKEQAQDKLSLQEKIEKVRAFEPFTNSEDLSPYLQWNYGYEAKAGLPVKVSISQLKNWFTRPEEPGFVDEKTLLPERQSNSLEMYFQERPQFLQKKSALSGSERGSAIHLVMQHIALAGDLSLSAIGRQIDDLVLREVLRKEQRQALSDQEIYQFFQSPLGKRLLSASTVLREVPFSLALPLPEFEAFIRSCPEAREVGRIQRGHKVVQGEEDGKGEKIVLQGVIDCLFEEKGQWILLDYKSDRQKNPDQELWLQEMKRKYRSQLDWYERALVEAWSQKPQERHIYFFSIGKALQI</sequence>
<dbReference type="RefSeq" id="WP_153724941.1">
    <property type="nucleotide sequence ID" value="NZ_CP045875.1"/>
</dbReference>
<feature type="compositionally biased region" description="Basic and acidic residues" evidence="15">
    <location>
        <begin position="563"/>
        <end position="572"/>
    </location>
</feature>
<evidence type="ECO:0000256" key="9">
    <source>
        <dbReference type="ARBA" id="ARBA00023204"/>
    </source>
</evidence>
<comment type="cofactor">
    <cofactor evidence="13">
        <name>Mg(2+)</name>
        <dbReference type="ChEBI" id="CHEBI:18420"/>
    </cofactor>
</comment>
<dbReference type="PROSITE" id="PS51198">
    <property type="entry name" value="UVRD_HELICASE_ATP_BIND"/>
    <property type="match status" value="1"/>
</dbReference>
<evidence type="ECO:0000256" key="10">
    <source>
        <dbReference type="ARBA" id="ARBA00023235"/>
    </source>
</evidence>
<dbReference type="Pfam" id="PF00580">
    <property type="entry name" value="UvrD-helicase"/>
    <property type="match status" value="1"/>
</dbReference>
<accession>A0A5Q2MY21</accession>
<dbReference type="OrthoDB" id="9810135at2"/>
<comment type="function">
    <text evidence="13">The heterodimer acts as both an ATP-dependent DNA helicase and an ATP-dependent, dual-direction single-stranded exonuclease. Recognizes the chi site generating a DNA molecule suitable for the initiation of homologous recombination. The AddA nuclease domain is required for chi fragment generation; this subunit has the helicase and 3' -&gt; 5' nuclease activities.</text>
</comment>
<evidence type="ECO:0000256" key="14">
    <source>
        <dbReference type="PROSITE-ProRule" id="PRU00560"/>
    </source>
</evidence>
<dbReference type="SUPFAM" id="SSF52980">
    <property type="entry name" value="Restriction endonuclease-like"/>
    <property type="match status" value="1"/>
</dbReference>
<dbReference type="Pfam" id="PF13361">
    <property type="entry name" value="UvrD_C"/>
    <property type="match status" value="1"/>
</dbReference>
<evidence type="ECO:0000313" key="19">
    <source>
        <dbReference type="Proteomes" id="UP000366051"/>
    </source>
</evidence>
<evidence type="ECO:0000259" key="16">
    <source>
        <dbReference type="PROSITE" id="PS51198"/>
    </source>
</evidence>
<dbReference type="NCBIfam" id="TIGR02785">
    <property type="entry name" value="addA_Gpos"/>
    <property type="match status" value="1"/>
</dbReference>
<organism evidence="18 19">
    <name type="scientific">Heliorestis convoluta</name>
    <dbReference type="NCBI Taxonomy" id="356322"/>
    <lineage>
        <taxon>Bacteria</taxon>
        <taxon>Bacillati</taxon>
        <taxon>Bacillota</taxon>
        <taxon>Clostridia</taxon>
        <taxon>Eubacteriales</taxon>
        <taxon>Heliobacteriaceae</taxon>
        <taxon>Heliorestis</taxon>
    </lineage>
</organism>
<dbReference type="GO" id="GO:0008408">
    <property type="term" value="F:3'-5' exonuclease activity"/>
    <property type="evidence" value="ECO:0007669"/>
    <property type="project" value="UniProtKB-UniRule"/>
</dbReference>
<protein>
    <recommendedName>
        <fullName evidence="13">ATP-dependent helicase/nuclease subunit A</fullName>
        <ecNumber evidence="13">3.1.-.-</ecNumber>
        <ecNumber evidence="13">5.6.2.4</ecNumber>
    </recommendedName>
    <alternativeName>
        <fullName evidence="13">ATP-dependent helicase/nuclease AddA</fullName>
    </alternativeName>
    <alternativeName>
        <fullName evidence="13">DNA 3'-5' helicase AddA</fullName>
    </alternativeName>
</protein>
<evidence type="ECO:0000256" key="2">
    <source>
        <dbReference type="ARBA" id="ARBA00022741"/>
    </source>
</evidence>
<comment type="catalytic activity">
    <reaction evidence="12 13">
        <text>ATP + H2O = ADP + phosphate + H(+)</text>
        <dbReference type="Rhea" id="RHEA:13065"/>
        <dbReference type="ChEBI" id="CHEBI:15377"/>
        <dbReference type="ChEBI" id="CHEBI:15378"/>
        <dbReference type="ChEBI" id="CHEBI:30616"/>
        <dbReference type="ChEBI" id="CHEBI:43474"/>
        <dbReference type="ChEBI" id="CHEBI:456216"/>
        <dbReference type="EC" id="5.6.2.4"/>
    </reaction>
</comment>
<evidence type="ECO:0000256" key="8">
    <source>
        <dbReference type="ARBA" id="ARBA00023125"/>
    </source>
</evidence>
<feature type="region of interest" description="Disordered" evidence="15">
    <location>
        <begin position="543"/>
        <end position="572"/>
    </location>
</feature>
<dbReference type="PANTHER" id="PTHR11070">
    <property type="entry name" value="UVRD / RECB / PCRA DNA HELICASE FAMILY MEMBER"/>
    <property type="match status" value="1"/>
</dbReference>
<dbReference type="GO" id="GO:0043138">
    <property type="term" value="F:3'-5' DNA helicase activity"/>
    <property type="evidence" value="ECO:0007669"/>
    <property type="project" value="UniProtKB-UniRule"/>
</dbReference>
<dbReference type="InterPro" id="IPR000212">
    <property type="entry name" value="DNA_helicase_UvrD/REP"/>
</dbReference>
<evidence type="ECO:0000256" key="6">
    <source>
        <dbReference type="ARBA" id="ARBA00022839"/>
    </source>
</evidence>
<evidence type="ECO:0000256" key="15">
    <source>
        <dbReference type="SAM" id="MobiDB-lite"/>
    </source>
</evidence>
<evidence type="ECO:0000256" key="11">
    <source>
        <dbReference type="ARBA" id="ARBA00034617"/>
    </source>
</evidence>
<dbReference type="Pfam" id="PF12705">
    <property type="entry name" value="PDDEXK_1"/>
    <property type="match status" value="1"/>
</dbReference>
<evidence type="ECO:0000256" key="7">
    <source>
        <dbReference type="ARBA" id="ARBA00022840"/>
    </source>
</evidence>
<keyword evidence="1 13" id="KW-0540">Nuclease</keyword>
<evidence type="ECO:0000256" key="1">
    <source>
        <dbReference type="ARBA" id="ARBA00022722"/>
    </source>
</evidence>